<reference evidence="8" key="2">
    <citation type="journal article" date="2020" name="Nat. Commun.">
        <title>Large-scale genome sequencing of mycorrhizal fungi provides insights into the early evolution of symbiotic traits.</title>
        <authorList>
            <person name="Miyauchi S."/>
            <person name="Kiss E."/>
            <person name="Kuo A."/>
            <person name="Drula E."/>
            <person name="Kohler A."/>
            <person name="Sanchez-Garcia M."/>
            <person name="Morin E."/>
            <person name="Andreopoulos B."/>
            <person name="Barry K.W."/>
            <person name="Bonito G."/>
            <person name="Buee M."/>
            <person name="Carver A."/>
            <person name="Chen C."/>
            <person name="Cichocki N."/>
            <person name="Clum A."/>
            <person name="Culley D."/>
            <person name="Crous P.W."/>
            <person name="Fauchery L."/>
            <person name="Girlanda M."/>
            <person name="Hayes R.D."/>
            <person name="Keri Z."/>
            <person name="LaButti K."/>
            <person name="Lipzen A."/>
            <person name="Lombard V."/>
            <person name="Magnuson J."/>
            <person name="Maillard F."/>
            <person name="Murat C."/>
            <person name="Nolan M."/>
            <person name="Ohm R.A."/>
            <person name="Pangilinan J."/>
            <person name="Pereira M.F."/>
            <person name="Perotto S."/>
            <person name="Peter M."/>
            <person name="Pfister S."/>
            <person name="Riley R."/>
            <person name="Sitrit Y."/>
            <person name="Stielow J.B."/>
            <person name="Szollosi G."/>
            <person name="Zifcakova L."/>
            <person name="Stursova M."/>
            <person name="Spatafora J.W."/>
            <person name="Tedersoo L."/>
            <person name="Vaario L.M."/>
            <person name="Yamada A."/>
            <person name="Yan M."/>
            <person name="Wang P."/>
            <person name="Xu J."/>
            <person name="Bruns T."/>
            <person name="Baldrian P."/>
            <person name="Vilgalys R."/>
            <person name="Dunand C."/>
            <person name="Henrissat B."/>
            <person name="Grigoriev I.V."/>
            <person name="Hibbett D."/>
            <person name="Nagy L.G."/>
            <person name="Martin F.M."/>
        </authorList>
    </citation>
    <scope>NUCLEOTIDE SEQUENCE</scope>
    <source>
        <strain evidence="8">BED1</strain>
    </source>
</reference>
<evidence type="ECO:0000256" key="2">
    <source>
        <dbReference type="ARBA" id="ARBA00022448"/>
    </source>
</evidence>
<reference evidence="8" key="1">
    <citation type="submission" date="2019-10" db="EMBL/GenBank/DDBJ databases">
        <authorList>
            <consortium name="DOE Joint Genome Institute"/>
            <person name="Kuo A."/>
            <person name="Miyauchi S."/>
            <person name="Kiss E."/>
            <person name="Drula E."/>
            <person name="Kohler A."/>
            <person name="Sanchez-Garcia M."/>
            <person name="Andreopoulos B."/>
            <person name="Barry K.W."/>
            <person name="Bonito G."/>
            <person name="Buee M."/>
            <person name="Carver A."/>
            <person name="Chen C."/>
            <person name="Cichocki N."/>
            <person name="Clum A."/>
            <person name="Culley D."/>
            <person name="Crous P.W."/>
            <person name="Fauchery L."/>
            <person name="Girlanda M."/>
            <person name="Hayes R."/>
            <person name="Keri Z."/>
            <person name="LaButti K."/>
            <person name="Lipzen A."/>
            <person name="Lombard V."/>
            <person name="Magnuson J."/>
            <person name="Maillard F."/>
            <person name="Morin E."/>
            <person name="Murat C."/>
            <person name="Nolan M."/>
            <person name="Ohm R."/>
            <person name="Pangilinan J."/>
            <person name="Pereira M."/>
            <person name="Perotto S."/>
            <person name="Peter M."/>
            <person name="Riley R."/>
            <person name="Sitrit Y."/>
            <person name="Stielow B."/>
            <person name="Szollosi G."/>
            <person name="Zifcakova L."/>
            <person name="Stursova M."/>
            <person name="Spatafora J.W."/>
            <person name="Tedersoo L."/>
            <person name="Vaario L.-M."/>
            <person name="Yamada A."/>
            <person name="Yan M."/>
            <person name="Wang P."/>
            <person name="Xu J."/>
            <person name="Bruns T."/>
            <person name="Baldrian P."/>
            <person name="Vilgalys R."/>
            <person name="Henrissat B."/>
            <person name="Grigoriev I.V."/>
            <person name="Hibbett D."/>
            <person name="Nagy L.G."/>
            <person name="Martin F.M."/>
        </authorList>
    </citation>
    <scope>NUCLEOTIDE SEQUENCE</scope>
    <source>
        <strain evidence="8">BED1</strain>
    </source>
</reference>
<dbReference type="Gene3D" id="1.20.1250.20">
    <property type="entry name" value="MFS general substrate transporter like domains"/>
    <property type="match status" value="1"/>
</dbReference>
<keyword evidence="5" id="KW-1133">Transmembrane helix</keyword>
<dbReference type="InterPro" id="IPR050814">
    <property type="entry name" value="Myo-inositol_Transporter"/>
</dbReference>
<keyword evidence="4" id="KW-0812">Transmembrane</keyword>
<protein>
    <submittedName>
        <fullName evidence="8">Uncharacterized protein</fullName>
    </submittedName>
</protein>
<keyword evidence="6" id="KW-0472">Membrane</keyword>
<dbReference type="InterPro" id="IPR005828">
    <property type="entry name" value="MFS_sugar_transport-like"/>
</dbReference>
<evidence type="ECO:0000256" key="6">
    <source>
        <dbReference type="ARBA" id="ARBA00023136"/>
    </source>
</evidence>
<evidence type="ECO:0000256" key="1">
    <source>
        <dbReference type="ARBA" id="ARBA00004651"/>
    </source>
</evidence>
<evidence type="ECO:0000256" key="5">
    <source>
        <dbReference type="ARBA" id="ARBA00022989"/>
    </source>
</evidence>
<dbReference type="InterPro" id="IPR036259">
    <property type="entry name" value="MFS_trans_sf"/>
</dbReference>
<dbReference type="GO" id="GO:0005886">
    <property type="term" value="C:plasma membrane"/>
    <property type="evidence" value="ECO:0007669"/>
    <property type="project" value="UniProtKB-SubCell"/>
</dbReference>
<dbReference type="GO" id="GO:0022857">
    <property type="term" value="F:transmembrane transporter activity"/>
    <property type="evidence" value="ECO:0007669"/>
    <property type="project" value="InterPro"/>
</dbReference>
<comment type="caution">
    <text evidence="8">The sequence shown here is derived from an EMBL/GenBank/DDBJ whole genome shotgun (WGS) entry which is preliminary data.</text>
</comment>
<sequence>MLSPMIPKVKKAHSPQSPEYIDDKHPDRGAFEENVRCAVLAYDTGIISSALVTIMDFGQLSSQMDKMLALSFFHITIQEFVTFTMTLGASSVAPLVKLSAIPYGACPDRRYRPTLQPRALSARRRGRMVLEVVMITLEQRGFLCGGGSIEAAYKVLARVYARATPEQVERKLSVLHATVRQSIEIANSTTIRQRLGSMLWNRLMIAGTNFVFTLIAPRGINIVGRRQIMLYSAPGMIVRLNLAAVAFHFLTEHTGNVLVMGCTTYFKTWSAIVSIPMIIRQADWGTCLGSRVNQSFGIEVRGIDTPLVMASNWSLDLIVNLTYLIMSDLTP</sequence>
<evidence type="ECO:0000256" key="7">
    <source>
        <dbReference type="SAM" id="MobiDB-lite"/>
    </source>
</evidence>
<dbReference type="PANTHER" id="PTHR48020:SF12">
    <property type="entry name" value="PROTON MYO-INOSITOL COTRANSPORTER"/>
    <property type="match status" value="1"/>
</dbReference>
<dbReference type="AlphaFoldDB" id="A0AAD4C9A7"/>
<evidence type="ECO:0000313" key="9">
    <source>
        <dbReference type="Proteomes" id="UP001194468"/>
    </source>
</evidence>
<comment type="subcellular location">
    <subcellularLocation>
        <location evidence="1">Cell membrane</location>
        <topology evidence="1">Multi-pass membrane protein</topology>
    </subcellularLocation>
</comment>
<evidence type="ECO:0000256" key="4">
    <source>
        <dbReference type="ARBA" id="ARBA00022692"/>
    </source>
</evidence>
<feature type="region of interest" description="Disordered" evidence="7">
    <location>
        <begin position="1"/>
        <end position="27"/>
    </location>
</feature>
<keyword evidence="3" id="KW-1003">Cell membrane</keyword>
<evidence type="ECO:0000313" key="8">
    <source>
        <dbReference type="EMBL" id="KAF8452821.1"/>
    </source>
</evidence>
<proteinExistence type="predicted"/>
<dbReference type="PANTHER" id="PTHR48020">
    <property type="entry name" value="PROTON MYO-INOSITOL COTRANSPORTER"/>
    <property type="match status" value="1"/>
</dbReference>
<accession>A0AAD4C9A7</accession>
<name>A0AAD4C9A7_BOLED</name>
<keyword evidence="9" id="KW-1185">Reference proteome</keyword>
<keyword evidence="2" id="KW-0813">Transport</keyword>
<evidence type="ECO:0000256" key="3">
    <source>
        <dbReference type="ARBA" id="ARBA00022475"/>
    </source>
</evidence>
<dbReference type="EMBL" id="WHUW01000001">
    <property type="protein sequence ID" value="KAF8452821.1"/>
    <property type="molecule type" value="Genomic_DNA"/>
</dbReference>
<dbReference type="Pfam" id="PF00083">
    <property type="entry name" value="Sugar_tr"/>
    <property type="match status" value="1"/>
</dbReference>
<organism evidence="8 9">
    <name type="scientific">Boletus edulis BED1</name>
    <dbReference type="NCBI Taxonomy" id="1328754"/>
    <lineage>
        <taxon>Eukaryota</taxon>
        <taxon>Fungi</taxon>
        <taxon>Dikarya</taxon>
        <taxon>Basidiomycota</taxon>
        <taxon>Agaricomycotina</taxon>
        <taxon>Agaricomycetes</taxon>
        <taxon>Agaricomycetidae</taxon>
        <taxon>Boletales</taxon>
        <taxon>Boletineae</taxon>
        <taxon>Boletaceae</taxon>
        <taxon>Boletoideae</taxon>
        <taxon>Boletus</taxon>
    </lineage>
</organism>
<gene>
    <name evidence="8" type="ORF">L210DRAFT_3499665</name>
</gene>
<dbReference type="Proteomes" id="UP001194468">
    <property type="component" value="Unassembled WGS sequence"/>
</dbReference>